<dbReference type="PANTHER" id="PTHR45427">
    <property type="entry name" value="MUCIN-15"/>
    <property type="match status" value="1"/>
</dbReference>
<evidence type="ECO:0000313" key="3">
    <source>
        <dbReference type="EMBL" id="NWZ58999.1"/>
    </source>
</evidence>
<proteinExistence type="predicted"/>
<dbReference type="PANTHER" id="PTHR45427:SF1">
    <property type="entry name" value="MUCIN-15"/>
    <property type="match status" value="1"/>
</dbReference>
<evidence type="ECO:0000256" key="1">
    <source>
        <dbReference type="SAM" id="MobiDB-lite"/>
    </source>
</evidence>
<dbReference type="EMBL" id="VZSQ01000299">
    <property type="protein sequence ID" value="NWZ58999.1"/>
    <property type="molecule type" value="Genomic_DNA"/>
</dbReference>
<feature type="compositionally biased region" description="Low complexity" evidence="1">
    <location>
        <begin position="103"/>
        <end position="114"/>
    </location>
</feature>
<keyword evidence="2" id="KW-0812">Transmembrane</keyword>
<evidence type="ECO:0000256" key="2">
    <source>
        <dbReference type="SAM" id="Phobius"/>
    </source>
</evidence>
<name>A0A7K7NUK2_HALAL</name>
<keyword evidence="2" id="KW-0472">Membrane</keyword>
<sequence length="290" mass="30443">AQPASQRFVLPTSTAINPPTIRHAAPTTANAKENVAKGTEMSSRPNSTPLRSTDGTTLSSNVTMVSKDRINNSATNFNRIPTSFATFTTMGDFYGVTRSAAATSASTATPSNSTVTYSAPSAATVPSDNSSINPTASSPTSITLTSPMVKQDSPTPNFNPIQQTTELNHNFSNSTPSSNSKDANEDKTNKGGMIVGVIVGAILGSILIGLIGYFICGKKRSESFSHRRLYDDTRNDPVLHLDNSLGPYDTSFGCASDEKTSTADKAEEDNAGCPSDGIPMADMTPPHPSP</sequence>
<evidence type="ECO:0000313" key="4">
    <source>
        <dbReference type="Proteomes" id="UP000585422"/>
    </source>
</evidence>
<feature type="compositionally biased region" description="Polar residues" evidence="1">
    <location>
        <begin position="40"/>
        <end position="58"/>
    </location>
</feature>
<feature type="region of interest" description="Disordered" evidence="1">
    <location>
        <begin position="16"/>
        <end position="58"/>
    </location>
</feature>
<gene>
    <name evidence="3" type="primary">Muc15_1</name>
    <name evidence="3" type="ORF">HALALB_R16541</name>
</gene>
<feature type="region of interest" description="Disordered" evidence="1">
    <location>
        <begin position="103"/>
        <end position="187"/>
    </location>
</feature>
<dbReference type="InterPro" id="IPR031371">
    <property type="entry name" value="Mucin-15"/>
</dbReference>
<organism evidence="3 4">
    <name type="scientific">Haliaeetus albicilla</name>
    <name type="common">White-tailed sea-eagle</name>
    <name type="synonym">Falco albicilla</name>
    <dbReference type="NCBI Taxonomy" id="8969"/>
    <lineage>
        <taxon>Eukaryota</taxon>
        <taxon>Metazoa</taxon>
        <taxon>Chordata</taxon>
        <taxon>Craniata</taxon>
        <taxon>Vertebrata</taxon>
        <taxon>Euteleostomi</taxon>
        <taxon>Archelosauria</taxon>
        <taxon>Archosauria</taxon>
        <taxon>Dinosauria</taxon>
        <taxon>Saurischia</taxon>
        <taxon>Theropoda</taxon>
        <taxon>Coelurosauria</taxon>
        <taxon>Aves</taxon>
        <taxon>Neognathae</taxon>
        <taxon>Neoaves</taxon>
        <taxon>Telluraves</taxon>
        <taxon>Accipitrimorphae</taxon>
        <taxon>Accipitriformes</taxon>
        <taxon>Accipitridae</taxon>
        <taxon>Accipitrinae</taxon>
        <taxon>Haliaeetus</taxon>
    </lineage>
</organism>
<feature type="compositionally biased region" description="Polar residues" evidence="1">
    <location>
        <begin position="115"/>
        <end position="181"/>
    </location>
</feature>
<keyword evidence="2" id="KW-1133">Transmembrane helix</keyword>
<feature type="non-terminal residue" evidence="3">
    <location>
        <position position="1"/>
    </location>
</feature>
<feature type="transmembrane region" description="Helical" evidence="2">
    <location>
        <begin position="193"/>
        <end position="216"/>
    </location>
</feature>
<reference evidence="3 4" key="1">
    <citation type="submission" date="2019-09" db="EMBL/GenBank/DDBJ databases">
        <title>Bird 10,000 Genomes (B10K) Project - Family phase.</title>
        <authorList>
            <person name="Zhang G."/>
        </authorList>
    </citation>
    <scope>NUCLEOTIDE SEQUENCE [LARGE SCALE GENOMIC DNA]</scope>
    <source>
        <strain evidence="3">OUT-0040</strain>
        <tissue evidence="3">Blood</tissue>
    </source>
</reference>
<dbReference type="OrthoDB" id="9950822at2759"/>
<protein>
    <submittedName>
        <fullName evidence="3">MUC15 protein</fullName>
    </submittedName>
</protein>
<dbReference type="AlphaFoldDB" id="A0A7K7NUK2"/>
<keyword evidence="4" id="KW-1185">Reference proteome</keyword>
<feature type="region of interest" description="Disordered" evidence="1">
    <location>
        <begin position="253"/>
        <end position="290"/>
    </location>
</feature>
<dbReference type="Pfam" id="PF15672">
    <property type="entry name" value="Mucin15"/>
    <property type="match status" value="1"/>
</dbReference>
<dbReference type="Proteomes" id="UP000585422">
    <property type="component" value="Unassembled WGS sequence"/>
</dbReference>
<feature type="compositionally biased region" description="Basic and acidic residues" evidence="1">
    <location>
        <begin position="256"/>
        <end position="265"/>
    </location>
</feature>
<comment type="caution">
    <text evidence="3">The sequence shown here is derived from an EMBL/GenBank/DDBJ whole genome shotgun (WGS) entry which is preliminary data.</text>
</comment>
<accession>A0A7K7NUK2</accession>
<feature type="non-terminal residue" evidence="3">
    <location>
        <position position="290"/>
    </location>
</feature>